<dbReference type="AlphaFoldDB" id="A0A2P8GLN9"/>
<dbReference type="InterPro" id="IPR018310">
    <property type="entry name" value="Put_endonuclease_Z1-dom"/>
</dbReference>
<evidence type="ECO:0000313" key="4">
    <source>
        <dbReference type="Proteomes" id="UP000240978"/>
    </source>
</evidence>
<reference evidence="3 4" key="1">
    <citation type="submission" date="2018-03" db="EMBL/GenBank/DDBJ databases">
        <title>Genomic Encyclopedia of Archaeal and Bacterial Type Strains, Phase II (KMG-II): from individual species to whole genera.</title>
        <authorList>
            <person name="Goeker M."/>
        </authorList>
    </citation>
    <scope>NUCLEOTIDE SEQUENCE [LARGE SCALE GENOMIC DNA]</scope>
    <source>
        <strain evidence="3 4">DSM 18107</strain>
    </source>
</reference>
<dbReference type="Pfam" id="PF10593">
    <property type="entry name" value="Z1"/>
    <property type="match status" value="1"/>
</dbReference>
<keyword evidence="4" id="KW-1185">Reference proteome</keyword>
<evidence type="ECO:0000256" key="1">
    <source>
        <dbReference type="SAM" id="MobiDB-lite"/>
    </source>
</evidence>
<evidence type="ECO:0000313" key="3">
    <source>
        <dbReference type="EMBL" id="PSL34884.1"/>
    </source>
</evidence>
<comment type="caution">
    <text evidence="3">The sequence shown here is derived from an EMBL/GenBank/DDBJ whole genome shotgun (WGS) entry which is preliminary data.</text>
</comment>
<dbReference type="EMBL" id="PYGK01000002">
    <property type="protein sequence ID" value="PSL34884.1"/>
    <property type="molecule type" value="Genomic_DNA"/>
</dbReference>
<feature type="region of interest" description="Disordered" evidence="1">
    <location>
        <begin position="963"/>
        <end position="993"/>
    </location>
</feature>
<accession>A0A2P8GLN9</accession>
<dbReference type="Proteomes" id="UP000240978">
    <property type="component" value="Unassembled WGS sequence"/>
</dbReference>
<dbReference type="RefSeq" id="WP_106601142.1">
    <property type="nucleotide sequence ID" value="NZ_PYGK01000002.1"/>
</dbReference>
<feature type="domain" description="Putative endonuclease Z1" evidence="2">
    <location>
        <begin position="437"/>
        <end position="684"/>
    </location>
</feature>
<proteinExistence type="predicted"/>
<organism evidence="3 4">
    <name type="scientific">Chitinophaga ginsengisoli</name>
    <dbReference type="NCBI Taxonomy" id="363837"/>
    <lineage>
        <taxon>Bacteria</taxon>
        <taxon>Pseudomonadati</taxon>
        <taxon>Bacteroidota</taxon>
        <taxon>Chitinophagia</taxon>
        <taxon>Chitinophagales</taxon>
        <taxon>Chitinophagaceae</taxon>
        <taxon>Chitinophaga</taxon>
    </lineage>
</organism>
<sequence>MSWEFLSDHIRNKVEKTKKQQGFITASQLEGSINDTFHKLQFSEGFEDYFEGTDTGVRNEWLAKIKLRIKSVVATTIDPDNVIDGGIGYDRWIEKRGAPIQWNYFERYIQYLKKIGRPTDVIRSTEHSTREIIERLGDPLEHIEPLQKGLVLGSVQSGKTTNFNGVINRAIDVGYDLIIVFSGIMEDLRFQTQKRINNEVIGIGEQGNQINQVIGVGHIHTFGGNGISQINSITSTSTDFRKSLVDANFNFSNQKILVCKKNVGVLTNMIYWLRSSMPEGKKRLPKRLLVVDDEADNASLNNLGHKGAIYASKVNGHMRALLNLFERRSYLGYTATPFANILQDQHGELGNDDAWKISFRYNGQIQDMLCSLSPGLFPDKFIYKLSAPSSYLGPKRFFSTGRETEGDKKIPLIETIPVEEEDEEVVFDENDNTLRKSLIDAIDCFVLSIALRDSRNQILETLPGYTKHHTMLIHISRLIGDQIAVSKKVAEYIGQLQSRIADDSMSDTQGVYEKMKRQWNRFFAYKVENITSYLPDGYNTDGLVPKSWEEISTYLPTAVQNINVKAINSGTGDKLEYTDVSSRKYIAIGGNRLSRGFTLEGLTINYFCRDTNYYDTLLQMGRWFGYRPGYIDACRLFIDFDTEEKYNFITTALTELEEQIENMELQKKKPKDFEIRIRKHPDVLKITRPAILKSAKELRYSFQDTVQQTTIFRIQKDAVEKSWQAFRQLFDELPFTEVNSGFYTLDGGKRELQLFLDLPGTYAAEQLEKRLLTDYIDKCIAGGKLTNWKIGVKRGGGGRDLKDRNLQLKLTQRRAPRKEDEPVYYNELSQHLCFTASGKSMNIITSGMDEALGLPEELKQKAIDEFRQKKSKKFTDAPHSLTEEQADEKSRKTTIPGWIFRKVRPEIEGLLLIYLMDLEDVFNTPELKVVAKKNEINTDFPLIGYALSFPEIKDDPGGIYMSNEITSAAENELPNEDTEEPEDFNNSEHSEIK</sequence>
<evidence type="ECO:0000259" key="2">
    <source>
        <dbReference type="Pfam" id="PF10593"/>
    </source>
</evidence>
<feature type="compositionally biased region" description="Acidic residues" evidence="1">
    <location>
        <begin position="973"/>
        <end position="985"/>
    </location>
</feature>
<name>A0A2P8GLN9_9BACT</name>
<dbReference type="OrthoDB" id="436461at2"/>
<feature type="region of interest" description="Disordered" evidence="1">
    <location>
        <begin position="869"/>
        <end position="888"/>
    </location>
</feature>
<protein>
    <submittedName>
        <fullName evidence="3">Z1 domain-containing protein</fullName>
    </submittedName>
</protein>
<gene>
    <name evidence="3" type="ORF">CLV42_102458</name>
</gene>